<proteinExistence type="predicted"/>
<feature type="region of interest" description="Disordered" evidence="1">
    <location>
        <begin position="1"/>
        <end position="38"/>
    </location>
</feature>
<feature type="compositionally biased region" description="Basic and acidic residues" evidence="1">
    <location>
        <begin position="1"/>
        <end position="30"/>
    </location>
</feature>
<dbReference type="HOGENOM" id="CLU_2455583_0_0_1"/>
<name>A0A0C9Z629_9AGAM</name>
<dbReference type="EMBL" id="KN833714">
    <property type="protein sequence ID" value="KIK24621.1"/>
    <property type="molecule type" value="Genomic_DNA"/>
</dbReference>
<keyword evidence="3" id="KW-1185">Reference proteome</keyword>
<evidence type="ECO:0000256" key="1">
    <source>
        <dbReference type="SAM" id="MobiDB-lite"/>
    </source>
</evidence>
<evidence type="ECO:0000313" key="3">
    <source>
        <dbReference type="Proteomes" id="UP000054018"/>
    </source>
</evidence>
<dbReference type="AlphaFoldDB" id="A0A0C9Z629"/>
<evidence type="ECO:0000313" key="2">
    <source>
        <dbReference type="EMBL" id="KIK24621.1"/>
    </source>
</evidence>
<dbReference type="Proteomes" id="UP000054018">
    <property type="component" value="Unassembled WGS sequence"/>
</dbReference>
<accession>A0A0C9Z629</accession>
<organism evidence="2 3">
    <name type="scientific">Pisolithus microcarpus 441</name>
    <dbReference type="NCBI Taxonomy" id="765257"/>
    <lineage>
        <taxon>Eukaryota</taxon>
        <taxon>Fungi</taxon>
        <taxon>Dikarya</taxon>
        <taxon>Basidiomycota</taxon>
        <taxon>Agaricomycotina</taxon>
        <taxon>Agaricomycetes</taxon>
        <taxon>Agaricomycetidae</taxon>
        <taxon>Boletales</taxon>
        <taxon>Sclerodermatineae</taxon>
        <taxon>Pisolithaceae</taxon>
        <taxon>Pisolithus</taxon>
    </lineage>
</organism>
<gene>
    <name evidence="2" type="ORF">PISMIDRAFT_396942</name>
</gene>
<protein>
    <submittedName>
        <fullName evidence="2">Uncharacterized protein</fullName>
    </submittedName>
</protein>
<reference evidence="2 3" key="1">
    <citation type="submission" date="2014-04" db="EMBL/GenBank/DDBJ databases">
        <authorList>
            <consortium name="DOE Joint Genome Institute"/>
            <person name="Kuo A."/>
            <person name="Kohler A."/>
            <person name="Costa M.D."/>
            <person name="Nagy L.G."/>
            <person name="Floudas D."/>
            <person name="Copeland A."/>
            <person name="Barry K.W."/>
            <person name="Cichocki N."/>
            <person name="Veneault-Fourrey C."/>
            <person name="LaButti K."/>
            <person name="Lindquist E.A."/>
            <person name="Lipzen A."/>
            <person name="Lundell T."/>
            <person name="Morin E."/>
            <person name="Murat C."/>
            <person name="Sun H."/>
            <person name="Tunlid A."/>
            <person name="Henrissat B."/>
            <person name="Grigoriev I.V."/>
            <person name="Hibbett D.S."/>
            <person name="Martin F."/>
            <person name="Nordberg H.P."/>
            <person name="Cantor M.N."/>
            <person name="Hua S.X."/>
        </authorList>
    </citation>
    <scope>NUCLEOTIDE SEQUENCE [LARGE SCALE GENOMIC DNA]</scope>
    <source>
        <strain evidence="2 3">441</strain>
    </source>
</reference>
<sequence>MTEHSRRQGAETDRQSDCYRFRHRTSEGNKQKGAVAVRGVGSAEEENVRMVPVVMEVRSRMLSQGKVSGKTRDEFMCKGDCQANITEDE</sequence>
<reference evidence="3" key="2">
    <citation type="submission" date="2015-01" db="EMBL/GenBank/DDBJ databases">
        <title>Evolutionary Origins and Diversification of the Mycorrhizal Mutualists.</title>
        <authorList>
            <consortium name="DOE Joint Genome Institute"/>
            <consortium name="Mycorrhizal Genomics Consortium"/>
            <person name="Kohler A."/>
            <person name="Kuo A."/>
            <person name="Nagy L.G."/>
            <person name="Floudas D."/>
            <person name="Copeland A."/>
            <person name="Barry K.W."/>
            <person name="Cichocki N."/>
            <person name="Veneault-Fourrey C."/>
            <person name="LaButti K."/>
            <person name="Lindquist E.A."/>
            <person name="Lipzen A."/>
            <person name="Lundell T."/>
            <person name="Morin E."/>
            <person name="Murat C."/>
            <person name="Riley R."/>
            <person name="Ohm R."/>
            <person name="Sun H."/>
            <person name="Tunlid A."/>
            <person name="Henrissat B."/>
            <person name="Grigoriev I.V."/>
            <person name="Hibbett D.S."/>
            <person name="Martin F."/>
        </authorList>
    </citation>
    <scope>NUCLEOTIDE SEQUENCE [LARGE SCALE GENOMIC DNA]</scope>
    <source>
        <strain evidence="3">441</strain>
    </source>
</reference>